<dbReference type="AlphaFoldDB" id="A0A8B8DMI0"/>
<reference evidence="3" key="1">
    <citation type="submission" date="2025-08" db="UniProtKB">
        <authorList>
            <consortium name="RefSeq"/>
        </authorList>
    </citation>
    <scope>IDENTIFICATION</scope>
    <source>
        <tissue evidence="3">Whole sample</tissue>
    </source>
</reference>
<dbReference type="Proteomes" id="UP000694844">
    <property type="component" value="Chromosome 4"/>
</dbReference>
<keyword evidence="2" id="KW-1185">Reference proteome</keyword>
<organism evidence="2 3">
    <name type="scientific">Crassostrea virginica</name>
    <name type="common">Eastern oyster</name>
    <dbReference type="NCBI Taxonomy" id="6565"/>
    <lineage>
        <taxon>Eukaryota</taxon>
        <taxon>Metazoa</taxon>
        <taxon>Spiralia</taxon>
        <taxon>Lophotrochozoa</taxon>
        <taxon>Mollusca</taxon>
        <taxon>Bivalvia</taxon>
        <taxon>Autobranchia</taxon>
        <taxon>Pteriomorphia</taxon>
        <taxon>Ostreida</taxon>
        <taxon>Ostreoidea</taxon>
        <taxon>Ostreidae</taxon>
        <taxon>Crassostrea</taxon>
    </lineage>
</organism>
<evidence type="ECO:0000313" key="3">
    <source>
        <dbReference type="RefSeq" id="XP_022328965.1"/>
    </source>
</evidence>
<feature type="compositionally biased region" description="Polar residues" evidence="1">
    <location>
        <begin position="116"/>
        <end position="132"/>
    </location>
</feature>
<proteinExistence type="predicted"/>
<dbReference type="GeneID" id="111127927"/>
<name>A0A8B8DMI0_CRAVI</name>
<feature type="compositionally biased region" description="Basic and acidic residues" evidence="1">
    <location>
        <begin position="105"/>
        <end position="115"/>
    </location>
</feature>
<evidence type="ECO:0000256" key="1">
    <source>
        <dbReference type="SAM" id="MobiDB-lite"/>
    </source>
</evidence>
<accession>A0A8B8DMI0</accession>
<dbReference type="KEGG" id="cvn:111127927"/>
<feature type="region of interest" description="Disordered" evidence="1">
    <location>
        <begin position="97"/>
        <end position="154"/>
    </location>
</feature>
<protein>
    <submittedName>
        <fullName evidence="3">Uncharacterized protein LOC111127927</fullName>
    </submittedName>
</protein>
<dbReference type="RefSeq" id="XP_022328965.1">
    <property type="nucleotide sequence ID" value="XM_022473257.1"/>
</dbReference>
<gene>
    <name evidence="3" type="primary">LOC111127927</name>
</gene>
<evidence type="ECO:0000313" key="2">
    <source>
        <dbReference type="Proteomes" id="UP000694844"/>
    </source>
</evidence>
<sequence>MLTLKMFWPNNKKYFSLLDPILTSFTGVTRQQYRRMNKGRETLEYTCINCSQVEPDQHSNLTDHEVQTSFSFANVLESTRVSTNTLPSLLEDLSTAETRQNTSIDHADNPDHDPQEISQPTTQDDGPYQQFNLPPPVNESTVLEHPPTENSEQDETVFFFKLSFCYK</sequence>